<feature type="domain" description="S1 motif" evidence="5">
    <location>
        <begin position="29"/>
        <end position="100"/>
    </location>
</feature>
<evidence type="ECO:0000313" key="6">
    <source>
        <dbReference type="EMBL" id="ADN51433.1"/>
    </source>
</evidence>
<dbReference type="InterPro" id="IPR003029">
    <property type="entry name" value="S1_domain"/>
</dbReference>
<dbReference type="InterPro" id="IPR011488">
    <property type="entry name" value="TIF_2_asu"/>
</dbReference>
<dbReference type="GeneID" id="9753013"/>
<dbReference type="KEGG" id="vdi:Vdis_2062"/>
<dbReference type="SMART" id="SM00316">
    <property type="entry name" value="S1"/>
    <property type="match status" value="1"/>
</dbReference>
<dbReference type="InterPro" id="IPR044126">
    <property type="entry name" value="S1_IF2_alpha"/>
</dbReference>
<dbReference type="AlphaFoldDB" id="E1QPE5"/>
<protein>
    <submittedName>
        <fullName evidence="6">Translation initiation factor 2, alpha subunit</fullName>
    </submittedName>
</protein>
<evidence type="ECO:0000256" key="4">
    <source>
        <dbReference type="ARBA" id="ARBA00022917"/>
    </source>
</evidence>
<dbReference type="FunFam" id="3.30.70.1130:FF:000002">
    <property type="entry name" value="Translation initiation factor 2 subunit alpha"/>
    <property type="match status" value="1"/>
</dbReference>
<dbReference type="PANTHER" id="PTHR10602">
    <property type="entry name" value="EUKARYOTIC TRANSLATION INITIATION FACTOR 2 SUBUNIT 1"/>
    <property type="match status" value="1"/>
</dbReference>
<dbReference type="PANTHER" id="PTHR10602:SF0">
    <property type="entry name" value="EUKARYOTIC TRANSLATION INITIATION FACTOR 2 SUBUNIT 1"/>
    <property type="match status" value="1"/>
</dbReference>
<evidence type="ECO:0000256" key="3">
    <source>
        <dbReference type="ARBA" id="ARBA00022884"/>
    </source>
</evidence>
<dbReference type="eggNOG" id="arCOG04107">
    <property type="taxonomic scope" value="Archaea"/>
</dbReference>
<name>E1QPE5_VULDI</name>
<comment type="similarity">
    <text evidence="1">Belongs to the eIF-2-alpha family.</text>
</comment>
<evidence type="ECO:0000313" key="7">
    <source>
        <dbReference type="Proteomes" id="UP000006681"/>
    </source>
</evidence>
<keyword evidence="2 6" id="KW-0396">Initiation factor</keyword>
<proteinExistence type="inferred from homology"/>
<dbReference type="Proteomes" id="UP000006681">
    <property type="component" value="Chromosome"/>
</dbReference>
<dbReference type="EMBL" id="CP002100">
    <property type="protein sequence ID" value="ADN51433.1"/>
    <property type="molecule type" value="Genomic_DNA"/>
</dbReference>
<dbReference type="Gene3D" id="3.30.70.1130">
    <property type="entry name" value="EIF_2_alpha"/>
    <property type="match status" value="1"/>
</dbReference>
<dbReference type="STRING" id="572478.Vdis_2062"/>
<dbReference type="RefSeq" id="WP_013337158.1">
    <property type="nucleotide sequence ID" value="NC_014537.1"/>
</dbReference>
<dbReference type="InterPro" id="IPR024054">
    <property type="entry name" value="TIF2_asu_middle_sf"/>
</dbReference>
<evidence type="ECO:0000256" key="2">
    <source>
        <dbReference type="ARBA" id="ARBA00022540"/>
    </source>
</evidence>
<dbReference type="SUPFAM" id="SSF116742">
    <property type="entry name" value="eIF2alpha middle domain-like"/>
    <property type="match status" value="1"/>
</dbReference>
<dbReference type="OrthoDB" id="84794at2157"/>
<dbReference type="SUPFAM" id="SSF110993">
    <property type="entry name" value="eIF-2-alpha, C-terminal domain"/>
    <property type="match status" value="1"/>
</dbReference>
<evidence type="ECO:0000256" key="1">
    <source>
        <dbReference type="ARBA" id="ARBA00007223"/>
    </source>
</evidence>
<dbReference type="HOGENOM" id="CLU_033458_0_1_2"/>
<dbReference type="Pfam" id="PF07541">
    <property type="entry name" value="EIF_2_alpha"/>
    <property type="match status" value="1"/>
</dbReference>
<keyword evidence="4" id="KW-0648">Protein biosynthesis</keyword>
<reference evidence="7" key="2">
    <citation type="journal article" date="2010" name="Stand. Genomic Sci.">
        <title>Complete genome sequence of Vulcanisaeta distributa type strain (IC-017T).</title>
        <authorList>
            <person name="Mavromatis K."/>
            <person name="Sikorski J."/>
            <person name="Pabst E."/>
            <person name="Teshima H."/>
            <person name="Lapidus A."/>
            <person name="Lucas S."/>
            <person name="Nolan M."/>
            <person name="Glavina Del Rio T."/>
            <person name="Cheng J."/>
            <person name="Bruce D."/>
            <person name="Goodwin L."/>
            <person name="Pitluck S."/>
            <person name="Liolios K."/>
            <person name="Ivanova N."/>
            <person name="Mikhailova N."/>
            <person name="Pati A."/>
            <person name="Chen A."/>
            <person name="Palaniappan K."/>
            <person name="Land M."/>
            <person name="Hauser L."/>
            <person name="Chang Y."/>
            <person name="Jeffries C."/>
            <person name="Rohde M."/>
            <person name="Spring S."/>
            <person name="Goker M."/>
            <person name="Wirth R."/>
            <person name="Woyke T."/>
            <person name="Bristow J."/>
            <person name="Eisen J."/>
            <person name="Markowitz V."/>
            <person name="Hugenholtz P."/>
            <person name="Klenk H."/>
            <person name="Kyrpides N."/>
        </authorList>
    </citation>
    <scope>NUCLEOTIDE SEQUENCE [LARGE SCALE GENOMIC DNA]</scope>
    <source>
        <strain evidence="7">DSM 14429 / JCM 11212 / NBRC 100878 / IC-017</strain>
    </source>
</reference>
<reference evidence="6 7" key="1">
    <citation type="journal article" date="2010" name="Stand. Genomic Sci.">
        <title>Complete genome sequence of Vulcanisaeta distributa type strain (IC-017).</title>
        <authorList>
            <person name="Mavromatis K."/>
            <person name="Sikorski J."/>
            <person name="Pabst E."/>
            <person name="Teshima H."/>
            <person name="Lapidus A."/>
            <person name="Lucas S."/>
            <person name="Nolan M."/>
            <person name="Glavina Del Rio T."/>
            <person name="Cheng J.F."/>
            <person name="Bruce D."/>
            <person name="Goodwin L."/>
            <person name="Pitluck S."/>
            <person name="Liolios K."/>
            <person name="Ivanova N."/>
            <person name="Mikhailova N."/>
            <person name="Pati A."/>
            <person name="Chen A."/>
            <person name="Palaniappan K."/>
            <person name="Land M."/>
            <person name="Hauser L."/>
            <person name="Chang Y.J."/>
            <person name="Jeffries C.D."/>
            <person name="Rohde M."/>
            <person name="Spring S."/>
            <person name="Goker M."/>
            <person name="Wirth R."/>
            <person name="Woyke T."/>
            <person name="Bristow J."/>
            <person name="Eisen J.A."/>
            <person name="Markowitz V."/>
            <person name="Hugenholtz P."/>
            <person name="Klenk H.P."/>
            <person name="Kyrpides N.C."/>
        </authorList>
    </citation>
    <scope>NUCLEOTIDE SEQUENCE [LARGE SCALE GENOMIC DNA]</scope>
    <source>
        <strain evidence="7">DSM 14429 / JCM 11212 / NBRC 100878 / IC-017</strain>
    </source>
</reference>
<dbReference type="Gene3D" id="1.10.150.190">
    <property type="entry name" value="Translation initiation factor 2, subunit 1, domain 2"/>
    <property type="match status" value="1"/>
</dbReference>
<dbReference type="SUPFAM" id="SSF50249">
    <property type="entry name" value="Nucleic acid-binding proteins"/>
    <property type="match status" value="1"/>
</dbReference>
<dbReference type="InterPro" id="IPR024055">
    <property type="entry name" value="TIF2_asu_C"/>
</dbReference>
<dbReference type="Gene3D" id="2.40.50.140">
    <property type="entry name" value="Nucleic acid-binding proteins"/>
    <property type="match status" value="1"/>
</dbReference>
<dbReference type="GO" id="GO:0003723">
    <property type="term" value="F:RNA binding"/>
    <property type="evidence" value="ECO:0007669"/>
    <property type="project" value="UniProtKB-KW"/>
</dbReference>
<dbReference type="InterPro" id="IPR012340">
    <property type="entry name" value="NA-bd_OB-fold"/>
</dbReference>
<dbReference type="PROSITE" id="PS50126">
    <property type="entry name" value="S1"/>
    <property type="match status" value="1"/>
</dbReference>
<keyword evidence="3" id="KW-0694">RNA-binding</keyword>
<keyword evidence="7" id="KW-1185">Reference proteome</keyword>
<dbReference type="GO" id="GO:0003743">
    <property type="term" value="F:translation initiation factor activity"/>
    <property type="evidence" value="ECO:0007669"/>
    <property type="project" value="UniProtKB-KW"/>
</dbReference>
<sequence length="283" mass="32628">MSKKEEKVDDIRKNVLPVRIARKELPDIGELVIGTVYRILEHGAYVLLDEYGGIEAYAPINEIVQSWFHDIKDYLRLGQKTVFRVIRVDARRRLIDVSLRKVKEEEKKEKLTKWKRTLRGVRLLELVAKKLNIPLDKALQDFGWKLEDYYGDFLSIFENVAKYGPDDLRKLGLSDNVINAIAEIARERVEVEPVEISGIIRMISIKPDGVKHVRDVLLKAMELARKEGAEDVRIYTIGPPRYRIDLVGKDPKKLEQVLKDVVNLVTTEIRKRGGEASFTRIGE</sequence>
<evidence type="ECO:0000259" key="5">
    <source>
        <dbReference type="PROSITE" id="PS50126"/>
    </source>
</evidence>
<dbReference type="Pfam" id="PF00575">
    <property type="entry name" value="S1"/>
    <property type="match status" value="1"/>
</dbReference>
<accession>E1QPE5</accession>
<dbReference type="NCBIfam" id="NF003062">
    <property type="entry name" value="PRK03987.1-1"/>
    <property type="match status" value="1"/>
</dbReference>
<dbReference type="GO" id="GO:0043022">
    <property type="term" value="F:ribosome binding"/>
    <property type="evidence" value="ECO:0007669"/>
    <property type="project" value="TreeGrafter"/>
</dbReference>
<gene>
    <name evidence="6" type="ordered locus">Vdis_2062</name>
</gene>
<organism evidence="6 7">
    <name type="scientific">Vulcanisaeta distributa (strain DSM 14429 / JCM 11212 / NBRC 100878 / IC-017)</name>
    <dbReference type="NCBI Taxonomy" id="572478"/>
    <lineage>
        <taxon>Archaea</taxon>
        <taxon>Thermoproteota</taxon>
        <taxon>Thermoprotei</taxon>
        <taxon>Thermoproteales</taxon>
        <taxon>Thermoproteaceae</taxon>
        <taxon>Vulcanisaeta</taxon>
    </lineage>
</organism>
<dbReference type="CDD" id="cd04452">
    <property type="entry name" value="S1_IF2_alpha"/>
    <property type="match status" value="1"/>
</dbReference>